<reference evidence="4 5" key="1">
    <citation type="submission" date="2022-07" db="EMBL/GenBank/DDBJ databases">
        <title>Genome-wide signatures of adaptation to extreme environments.</title>
        <authorList>
            <person name="Cho C.H."/>
            <person name="Yoon H.S."/>
        </authorList>
    </citation>
    <scope>NUCLEOTIDE SEQUENCE [LARGE SCALE GENOMIC DNA]</scope>
    <source>
        <strain evidence="4 5">108.79 E11</strain>
    </source>
</reference>
<name>A0AAV9IBG3_9RHOD</name>
<protein>
    <recommendedName>
        <fullName evidence="6">U6 small nuclear RNA (adenine-(43)-N(6))-methyltransferase</fullName>
    </recommendedName>
</protein>
<dbReference type="Proteomes" id="UP001300502">
    <property type="component" value="Unassembled WGS sequence"/>
</dbReference>
<comment type="caution">
    <text evidence="4">The sequence shown here is derived from an EMBL/GenBank/DDBJ whole genome shotgun (WGS) entry which is preliminary data.</text>
</comment>
<dbReference type="EMBL" id="JANCYU010000025">
    <property type="protein sequence ID" value="KAK4524653.1"/>
    <property type="molecule type" value="Genomic_DNA"/>
</dbReference>
<dbReference type="Gene3D" id="3.40.50.150">
    <property type="entry name" value="Vaccinia Virus protein VP39"/>
    <property type="match status" value="1"/>
</dbReference>
<evidence type="ECO:0000313" key="5">
    <source>
        <dbReference type="Proteomes" id="UP001300502"/>
    </source>
</evidence>
<evidence type="ECO:0000313" key="4">
    <source>
        <dbReference type="EMBL" id="KAK4524653.1"/>
    </source>
</evidence>
<proteinExistence type="predicted"/>
<dbReference type="PANTHER" id="PTHR13393:SF0">
    <property type="entry name" value="RNA N6-ADENOSINE-METHYLTRANSFERASE METTL16"/>
    <property type="match status" value="1"/>
</dbReference>
<dbReference type="Pfam" id="PF05971">
    <property type="entry name" value="Methyltransf_10"/>
    <property type="match status" value="1"/>
</dbReference>
<evidence type="ECO:0000256" key="2">
    <source>
        <dbReference type="ARBA" id="ARBA00022679"/>
    </source>
</evidence>
<dbReference type="GO" id="GO:0070475">
    <property type="term" value="P:rRNA base methylation"/>
    <property type="evidence" value="ECO:0007669"/>
    <property type="project" value="TreeGrafter"/>
</dbReference>
<organism evidence="4 5">
    <name type="scientific">Galdieria yellowstonensis</name>
    <dbReference type="NCBI Taxonomy" id="3028027"/>
    <lineage>
        <taxon>Eukaryota</taxon>
        <taxon>Rhodophyta</taxon>
        <taxon>Bangiophyceae</taxon>
        <taxon>Galdieriales</taxon>
        <taxon>Galdieriaceae</taxon>
        <taxon>Galdieria</taxon>
    </lineage>
</organism>
<keyword evidence="3" id="KW-1133">Transmembrane helix</keyword>
<keyword evidence="3" id="KW-0812">Transmembrane</keyword>
<dbReference type="CDD" id="cd02440">
    <property type="entry name" value="AdoMet_MTases"/>
    <property type="match status" value="1"/>
</dbReference>
<evidence type="ECO:0000256" key="1">
    <source>
        <dbReference type="ARBA" id="ARBA00022603"/>
    </source>
</evidence>
<keyword evidence="2" id="KW-0808">Transferase</keyword>
<dbReference type="PANTHER" id="PTHR13393">
    <property type="entry name" value="SAM-DEPENDENT METHYLTRANSFERASE"/>
    <property type="match status" value="1"/>
</dbReference>
<feature type="transmembrane region" description="Helical" evidence="3">
    <location>
        <begin position="323"/>
        <end position="340"/>
    </location>
</feature>
<evidence type="ECO:0000256" key="3">
    <source>
        <dbReference type="SAM" id="Phobius"/>
    </source>
</evidence>
<feature type="transmembrane region" description="Helical" evidence="3">
    <location>
        <begin position="360"/>
        <end position="380"/>
    </location>
</feature>
<keyword evidence="1" id="KW-0489">Methyltransferase</keyword>
<accession>A0AAV9IBG3</accession>
<keyword evidence="3" id="KW-0472">Membrane</keyword>
<dbReference type="InterPro" id="IPR029063">
    <property type="entry name" value="SAM-dependent_MTases_sf"/>
</dbReference>
<dbReference type="InterPro" id="IPR010286">
    <property type="entry name" value="METTL16/RlmF"/>
</dbReference>
<evidence type="ECO:0008006" key="6">
    <source>
        <dbReference type="Google" id="ProtNLM"/>
    </source>
</evidence>
<gene>
    <name evidence="4" type="ORF">GAYE_SCF05G2555</name>
</gene>
<dbReference type="SUPFAM" id="SSF53335">
    <property type="entry name" value="S-adenosyl-L-methionine-dependent methyltransferases"/>
    <property type="match status" value="1"/>
</dbReference>
<keyword evidence="5" id="KW-1185">Reference proteome</keyword>
<sequence length="421" mass="48512">MDLKASLAPRMPCSRFFKSGRPDFQRLAQLDKEFAKHFINGKLDFRKESVCISLTKAILRHEFGLSWSIPPGHLCPTIPSRLDYLCWIETLLKFEGISNDCIRGLDIGTGASCIYPLLGAKLFGYSFTATEVDEESYQSALKNVLENNLSSQIEVRKVSPGEILRGVVKEGETFHFVMCNPPFFSDIHEAGVHPFRVKTGDKRQMVTCGGEVQFILQMARESLEYKENIRWFTSLVGRKKDLGIIQRYLQQNITTQVRRTCLKLEKSRTQRWIIAWSCSSGSQVPLGRIPEDVVDPLTQLTDVRSFERFIRQKSAVMKRLRRWNLLVLSPLFLNSIYWTYKLIHCIFKYSKERVSLMLNFWTWILFGLLPVSLLVATGVYRGTVTEPRLYVSRLNRVLSQFHIAYAEDLGRLLRTERGGYA</sequence>
<dbReference type="AlphaFoldDB" id="A0AAV9IBG3"/>
<dbReference type="GO" id="GO:0008168">
    <property type="term" value="F:methyltransferase activity"/>
    <property type="evidence" value="ECO:0007669"/>
    <property type="project" value="UniProtKB-KW"/>
</dbReference>